<organism evidence="3 4">
    <name type="scientific">Candidatus Doudnabacteria bacterium RIFCSPHIGHO2_01_FULL_46_14</name>
    <dbReference type="NCBI Taxonomy" id="1817824"/>
    <lineage>
        <taxon>Bacteria</taxon>
        <taxon>Candidatus Doudnaibacteriota</taxon>
    </lineage>
</organism>
<dbReference type="PRINTS" id="PR00080">
    <property type="entry name" value="SDRFAMILY"/>
</dbReference>
<proteinExistence type="inferred from homology"/>
<dbReference type="Proteomes" id="UP000176864">
    <property type="component" value="Unassembled WGS sequence"/>
</dbReference>
<dbReference type="InterPro" id="IPR036291">
    <property type="entry name" value="NAD(P)-bd_dom_sf"/>
</dbReference>
<dbReference type="Pfam" id="PF13561">
    <property type="entry name" value="adh_short_C2"/>
    <property type="match status" value="1"/>
</dbReference>
<gene>
    <name evidence="3" type="ORF">A2751_03155</name>
</gene>
<evidence type="ECO:0008006" key="5">
    <source>
        <dbReference type="Google" id="ProtNLM"/>
    </source>
</evidence>
<evidence type="ECO:0000256" key="1">
    <source>
        <dbReference type="ARBA" id="ARBA00006484"/>
    </source>
</evidence>
<evidence type="ECO:0000313" key="3">
    <source>
        <dbReference type="EMBL" id="OGE78135.1"/>
    </source>
</evidence>
<dbReference type="PRINTS" id="PR00081">
    <property type="entry name" value="GDHRDH"/>
</dbReference>
<name>A0A1F5NKG1_9BACT</name>
<protein>
    <recommendedName>
        <fullName evidence="5">SDR family oxidoreductase</fullName>
    </recommendedName>
</protein>
<dbReference type="Gene3D" id="3.40.50.720">
    <property type="entry name" value="NAD(P)-binding Rossmann-like Domain"/>
    <property type="match status" value="1"/>
</dbReference>
<dbReference type="PANTHER" id="PTHR24321:SF8">
    <property type="entry name" value="ESTRADIOL 17-BETA-DEHYDROGENASE 8-RELATED"/>
    <property type="match status" value="1"/>
</dbReference>
<dbReference type="EMBL" id="MFEK01000014">
    <property type="protein sequence ID" value="OGE78135.1"/>
    <property type="molecule type" value="Genomic_DNA"/>
</dbReference>
<evidence type="ECO:0000256" key="2">
    <source>
        <dbReference type="ARBA" id="ARBA00023002"/>
    </source>
</evidence>
<accession>A0A1F5NKG1</accession>
<evidence type="ECO:0000313" key="4">
    <source>
        <dbReference type="Proteomes" id="UP000176864"/>
    </source>
</evidence>
<dbReference type="GO" id="GO:0016491">
    <property type="term" value="F:oxidoreductase activity"/>
    <property type="evidence" value="ECO:0007669"/>
    <property type="project" value="UniProtKB-KW"/>
</dbReference>
<comment type="similarity">
    <text evidence="1">Belongs to the short-chain dehydrogenases/reductases (SDR) family.</text>
</comment>
<keyword evidence="2" id="KW-0560">Oxidoreductase</keyword>
<dbReference type="CDD" id="cd05233">
    <property type="entry name" value="SDR_c"/>
    <property type="match status" value="1"/>
</dbReference>
<dbReference type="FunFam" id="3.40.50.720:FF:000084">
    <property type="entry name" value="Short-chain dehydrogenase reductase"/>
    <property type="match status" value="1"/>
</dbReference>
<reference evidence="3 4" key="1">
    <citation type="journal article" date="2016" name="Nat. Commun.">
        <title>Thousands of microbial genomes shed light on interconnected biogeochemical processes in an aquifer system.</title>
        <authorList>
            <person name="Anantharaman K."/>
            <person name="Brown C.T."/>
            <person name="Hug L.A."/>
            <person name="Sharon I."/>
            <person name="Castelle C.J."/>
            <person name="Probst A.J."/>
            <person name="Thomas B.C."/>
            <person name="Singh A."/>
            <person name="Wilkins M.J."/>
            <person name="Karaoz U."/>
            <person name="Brodie E.L."/>
            <person name="Williams K.H."/>
            <person name="Hubbard S.S."/>
            <person name="Banfield J.F."/>
        </authorList>
    </citation>
    <scope>NUCLEOTIDE SEQUENCE [LARGE SCALE GENOMIC DNA]</scope>
</reference>
<dbReference type="STRING" id="1817824.A2751_03155"/>
<comment type="caution">
    <text evidence="3">The sequence shown here is derived from an EMBL/GenBank/DDBJ whole genome shotgun (WGS) entry which is preliminary data.</text>
</comment>
<dbReference type="InterPro" id="IPR002347">
    <property type="entry name" value="SDR_fam"/>
</dbReference>
<dbReference type="AlphaFoldDB" id="A0A1F5NKG1"/>
<dbReference type="PANTHER" id="PTHR24321">
    <property type="entry name" value="DEHYDROGENASES, SHORT CHAIN"/>
    <property type="match status" value="1"/>
</dbReference>
<sequence>MNLKGKSALVTGGASGIGRAIVKKFLGEGARVIALDKDLDGLQSLSRETKSRNLVTLEVNIVHPEFKPQNFEQIPWSKLDILVNNAGIDEPFSWEKKRIDLSLTTFNAIMDVNLRGTMRITDRFVKARRGKKPASVIFITSVHTALAFPNGAAYDASKHGMVGIMRNLALELGPTGLRANAVAPGAIYPTGITRGLSKSKIKEFSGKIPLRRLGAPKDIADVCAFLASDQASYINGAEIRVDGGLAIQNALF</sequence>
<dbReference type="SUPFAM" id="SSF51735">
    <property type="entry name" value="NAD(P)-binding Rossmann-fold domains"/>
    <property type="match status" value="1"/>
</dbReference>